<keyword evidence="6" id="KW-1185">Reference proteome</keyword>
<dbReference type="GO" id="GO:0000062">
    <property type="term" value="F:fatty-acyl-CoA binding"/>
    <property type="evidence" value="ECO:0007669"/>
    <property type="project" value="InterPro"/>
</dbReference>
<gene>
    <name evidence="5" type="ORF">CCUS01_07551</name>
</gene>
<dbReference type="InterPro" id="IPR000582">
    <property type="entry name" value="Acyl-CoA-binding_protein"/>
</dbReference>
<evidence type="ECO:0000256" key="2">
    <source>
        <dbReference type="ARBA" id="ARBA00023121"/>
    </source>
</evidence>
<dbReference type="PROSITE" id="PS51228">
    <property type="entry name" value="ACB_2"/>
    <property type="match status" value="1"/>
</dbReference>
<sequence length="113" mass="12328">MSAPQSEAFKQAVSDSKKLTSKPGNDELLELYGLYKVSTGEDISSAPKPGMFDLKLTFGLRGLQGKAKQSAWQKVVDDKLTPEQAQEKYVALVNSLKEKYGYDANKEPEAVGA</sequence>
<dbReference type="PANTHER" id="PTHR23310">
    <property type="entry name" value="ACYL-COA-BINDING PROTEIN, ACBP"/>
    <property type="match status" value="1"/>
</dbReference>
<dbReference type="GO" id="GO:0006631">
    <property type="term" value="P:fatty acid metabolic process"/>
    <property type="evidence" value="ECO:0007669"/>
    <property type="project" value="TreeGrafter"/>
</dbReference>
<dbReference type="Pfam" id="PF00887">
    <property type="entry name" value="ACBP"/>
    <property type="match status" value="1"/>
</dbReference>
<evidence type="ECO:0000313" key="6">
    <source>
        <dbReference type="Proteomes" id="UP001239213"/>
    </source>
</evidence>
<name>A0AAI9UXD9_9PEZI</name>
<accession>A0AAI9UXD9</accession>
<comment type="similarity">
    <text evidence="1">Belongs to the ACBP family.</text>
</comment>
<evidence type="ECO:0000256" key="3">
    <source>
        <dbReference type="SAM" id="MobiDB-lite"/>
    </source>
</evidence>
<evidence type="ECO:0000313" key="5">
    <source>
        <dbReference type="EMBL" id="KAK1465434.1"/>
    </source>
</evidence>
<feature type="domain" description="ACB" evidence="4">
    <location>
        <begin position="5"/>
        <end position="102"/>
    </location>
</feature>
<dbReference type="InterPro" id="IPR014352">
    <property type="entry name" value="FERM/acyl-CoA-bd_prot_sf"/>
</dbReference>
<dbReference type="EMBL" id="MPDP01000262">
    <property type="protein sequence ID" value="KAK1465434.1"/>
    <property type="molecule type" value="Genomic_DNA"/>
</dbReference>
<proteinExistence type="inferred from homology"/>
<dbReference type="InterPro" id="IPR035984">
    <property type="entry name" value="Acyl-CoA-binding_sf"/>
</dbReference>
<evidence type="ECO:0000259" key="4">
    <source>
        <dbReference type="PROSITE" id="PS51228"/>
    </source>
</evidence>
<dbReference type="PANTHER" id="PTHR23310:SF62">
    <property type="entry name" value="ACYL-COA BINDING PROTEIN 1, ISOFORM A"/>
    <property type="match status" value="1"/>
</dbReference>
<dbReference type="PRINTS" id="PR00689">
    <property type="entry name" value="ACOABINDINGP"/>
</dbReference>
<dbReference type="Proteomes" id="UP001239213">
    <property type="component" value="Unassembled WGS sequence"/>
</dbReference>
<comment type="caution">
    <text evidence="5">The sequence shown here is derived from an EMBL/GenBank/DDBJ whole genome shotgun (WGS) entry which is preliminary data.</text>
</comment>
<protein>
    <submittedName>
        <fullName evidence="5">Acyl CoA binding protein</fullName>
    </submittedName>
</protein>
<keyword evidence="2" id="KW-0446">Lipid-binding</keyword>
<reference evidence="5" key="1">
    <citation type="submission" date="2016-11" db="EMBL/GenBank/DDBJ databases">
        <title>The genome sequence of Colletotrichum cuscutae.</title>
        <authorList>
            <person name="Baroncelli R."/>
        </authorList>
    </citation>
    <scope>NUCLEOTIDE SEQUENCE</scope>
    <source>
        <strain evidence="5">IMI 304802</strain>
    </source>
</reference>
<organism evidence="5 6">
    <name type="scientific">Colletotrichum cuscutae</name>
    <dbReference type="NCBI Taxonomy" id="1209917"/>
    <lineage>
        <taxon>Eukaryota</taxon>
        <taxon>Fungi</taxon>
        <taxon>Dikarya</taxon>
        <taxon>Ascomycota</taxon>
        <taxon>Pezizomycotina</taxon>
        <taxon>Sordariomycetes</taxon>
        <taxon>Hypocreomycetidae</taxon>
        <taxon>Glomerellales</taxon>
        <taxon>Glomerellaceae</taxon>
        <taxon>Colletotrichum</taxon>
        <taxon>Colletotrichum acutatum species complex</taxon>
    </lineage>
</organism>
<evidence type="ECO:0000256" key="1">
    <source>
        <dbReference type="ARBA" id="ARBA00005567"/>
    </source>
</evidence>
<dbReference type="Gene3D" id="1.20.80.10">
    <property type="match status" value="1"/>
</dbReference>
<dbReference type="SUPFAM" id="SSF47027">
    <property type="entry name" value="Acyl-CoA binding protein"/>
    <property type="match status" value="1"/>
</dbReference>
<feature type="region of interest" description="Disordered" evidence="3">
    <location>
        <begin position="1"/>
        <end position="24"/>
    </location>
</feature>
<dbReference type="AlphaFoldDB" id="A0AAI9UXD9"/>